<dbReference type="PANTHER" id="PTHR12302">
    <property type="entry name" value="EBNA2 BINDING PROTEIN P100"/>
    <property type="match status" value="1"/>
</dbReference>
<evidence type="ECO:0000259" key="4">
    <source>
        <dbReference type="PROSITE" id="PS50830"/>
    </source>
</evidence>
<dbReference type="PROSITE" id="PS01123">
    <property type="entry name" value="TNASE_1"/>
    <property type="match status" value="1"/>
</dbReference>
<dbReference type="STRING" id="1609559.TQ32_05470"/>
<dbReference type="Proteomes" id="UP000070587">
    <property type="component" value="Chromosome"/>
</dbReference>
<dbReference type="RefSeq" id="WP_068322046.1">
    <property type="nucleotide sequence ID" value="NZ_CP010835.1"/>
</dbReference>
<dbReference type="GeneID" id="28491263"/>
<dbReference type="KEGG" id="pyc:TQ32_05470"/>
<dbReference type="OrthoDB" id="3327at2157"/>
<keyword evidence="3" id="KW-0378">Hydrolase</keyword>
<dbReference type="EMBL" id="CP010835">
    <property type="protein sequence ID" value="AMM53988.1"/>
    <property type="molecule type" value="Genomic_DNA"/>
</dbReference>
<evidence type="ECO:0000256" key="3">
    <source>
        <dbReference type="ARBA" id="ARBA00022801"/>
    </source>
</evidence>
<name>A0A127B9K6_9EURY</name>
<dbReference type="CDD" id="cd00175">
    <property type="entry name" value="SNc"/>
    <property type="match status" value="1"/>
</dbReference>
<evidence type="ECO:0000256" key="2">
    <source>
        <dbReference type="ARBA" id="ARBA00022759"/>
    </source>
</evidence>
<proteinExistence type="predicted"/>
<accession>A0A127B9K6</accession>
<sequence>MAGSYGKLGRIGSLILVFLILGCLSSQPQVLHGKVVRVVDGDTLYVKLDSGEVVKVRLVGIDAPELEPELMRPGEYRGVHNITCLVKYAHIAKEFLANVTLGREVTLEFDSKQGRKDKYGRLLAYIYVNGTDVNELILEKGLARVFYEKRFDKMGEYLRIEEEARKKKLGLWSCN</sequence>
<dbReference type="Gene3D" id="2.40.50.90">
    <property type="match status" value="1"/>
</dbReference>
<organism evidence="5 6">
    <name type="scientific">Pyrococcus kukulkanii</name>
    <dbReference type="NCBI Taxonomy" id="1609559"/>
    <lineage>
        <taxon>Archaea</taxon>
        <taxon>Methanobacteriati</taxon>
        <taxon>Methanobacteriota</taxon>
        <taxon>Thermococci</taxon>
        <taxon>Thermococcales</taxon>
        <taxon>Thermococcaceae</taxon>
        <taxon>Pyrococcus</taxon>
    </lineage>
</organism>
<feature type="domain" description="TNase-like" evidence="4">
    <location>
        <begin position="29"/>
        <end position="174"/>
    </location>
</feature>
<keyword evidence="1" id="KW-0540">Nuclease</keyword>
<dbReference type="InterPro" id="IPR035437">
    <property type="entry name" value="SNase_OB-fold_sf"/>
</dbReference>
<dbReference type="SMART" id="SM00318">
    <property type="entry name" value="SNc"/>
    <property type="match status" value="1"/>
</dbReference>
<dbReference type="GO" id="GO:0016787">
    <property type="term" value="F:hydrolase activity"/>
    <property type="evidence" value="ECO:0007669"/>
    <property type="project" value="UniProtKB-KW"/>
</dbReference>
<evidence type="ECO:0000313" key="5">
    <source>
        <dbReference type="EMBL" id="AMM53988.1"/>
    </source>
</evidence>
<dbReference type="AlphaFoldDB" id="A0A127B9K6"/>
<dbReference type="PATRIC" id="fig|1609559.3.peg.1140"/>
<dbReference type="PROSITE" id="PS51257">
    <property type="entry name" value="PROKAR_LIPOPROTEIN"/>
    <property type="match status" value="1"/>
</dbReference>
<reference evidence="6" key="1">
    <citation type="submission" date="2015-02" db="EMBL/GenBank/DDBJ databases">
        <title>Pyrococcus kukulkanii sp. nov., a novel hyperthermophilic archaeon isolated from a deep-sea hydrothermal vent at the Guaymas Basin.</title>
        <authorList>
            <person name="Oger P.M."/>
            <person name="Callac N."/>
            <person name="Jebbar M."/>
            <person name="Godfroy A."/>
        </authorList>
    </citation>
    <scope>NUCLEOTIDE SEQUENCE [LARGE SCALE GENOMIC DNA]</scope>
    <source>
        <strain evidence="6">NCB100</strain>
    </source>
</reference>
<reference evidence="5 6" key="2">
    <citation type="journal article" date="2016" name="Int. J. Syst. Evol. Microbiol.">
        <title>Pyrococcus kukulkanii sp. nov., a hyperthermophilic, piezophilic archaeon isolated from a deep-sea hydrothermal vent.</title>
        <authorList>
            <person name="Callac N."/>
            <person name="Oger P."/>
            <person name="Lesongeur F."/>
            <person name="Rattray J.E."/>
            <person name="Vannier P."/>
            <person name="Michoud G."/>
            <person name="Beauverger M."/>
            <person name="Gayet N."/>
            <person name="Rouxel O."/>
            <person name="Jebbar M."/>
            <person name="Godfroy A."/>
        </authorList>
    </citation>
    <scope>NUCLEOTIDE SEQUENCE [LARGE SCALE GENOMIC DNA]</scope>
    <source>
        <strain evidence="5 6">NCB100</strain>
    </source>
</reference>
<evidence type="ECO:0000313" key="6">
    <source>
        <dbReference type="Proteomes" id="UP000070587"/>
    </source>
</evidence>
<dbReference type="GO" id="GO:0003676">
    <property type="term" value="F:nucleic acid binding"/>
    <property type="evidence" value="ECO:0007669"/>
    <property type="project" value="InterPro"/>
</dbReference>
<protein>
    <submittedName>
        <fullName evidence="5">Endonuclease</fullName>
    </submittedName>
</protein>
<keyword evidence="2 5" id="KW-0255">Endonuclease</keyword>
<dbReference type="GO" id="GO:0004519">
    <property type="term" value="F:endonuclease activity"/>
    <property type="evidence" value="ECO:0007669"/>
    <property type="project" value="UniProtKB-KW"/>
</dbReference>
<dbReference type="PROSITE" id="PS01284">
    <property type="entry name" value="TNASE_2"/>
    <property type="match status" value="1"/>
</dbReference>
<dbReference type="Pfam" id="PF00565">
    <property type="entry name" value="SNase"/>
    <property type="match status" value="1"/>
</dbReference>
<dbReference type="PROSITE" id="PS50830">
    <property type="entry name" value="TNASE_3"/>
    <property type="match status" value="1"/>
</dbReference>
<dbReference type="PANTHER" id="PTHR12302:SF3">
    <property type="entry name" value="SERINE_THREONINE-PROTEIN KINASE 31"/>
    <property type="match status" value="1"/>
</dbReference>
<gene>
    <name evidence="5" type="ORF">TQ32_05470</name>
</gene>
<evidence type="ECO:0000256" key="1">
    <source>
        <dbReference type="ARBA" id="ARBA00022722"/>
    </source>
</evidence>
<dbReference type="InterPro" id="IPR016071">
    <property type="entry name" value="Staphylococal_nuclease_OB-fold"/>
</dbReference>
<dbReference type="SUPFAM" id="SSF50199">
    <property type="entry name" value="Staphylococcal nuclease"/>
    <property type="match status" value="1"/>
</dbReference>
<dbReference type="InterPro" id="IPR002071">
    <property type="entry name" value="Thermonucl_AS"/>
</dbReference>